<feature type="transmembrane region" description="Helical" evidence="5">
    <location>
        <begin position="44"/>
        <end position="77"/>
    </location>
</feature>
<evidence type="ECO:0000256" key="1">
    <source>
        <dbReference type="ARBA" id="ARBA00004141"/>
    </source>
</evidence>
<evidence type="ECO:0000313" key="9">
    <source>
        <dbReference type="EMBL" id="TIC32952.1"/>
    </source>
</evidence>
<dbReference type="AlphaFoldDB" id="A0A4T0R518"/>
<dbReference type="PANTHER" id="PTHR12570:SF86">
    <property type="entry name" value="ADR321CP"/>
    <property type="match status" value="1"/>
</dbReference>
<dbReference type="EMBL" id="SPRO01000006">
    <property type="protein sequence ID" value="TIC32952.1"/>
    <property type="molecule type" value="Genomic_DNA"/>
</dbReference>
<evidence type="ECO:0000313" key="13">
    <source>
        <dbReference type="Proteomes" id="UP000310685"/>
    </source>
</evidence>
<dbReference type="EMBL" id="SPRH01000045">
    <property type="protein sequence ID" value="TIB97647.1"/>
    <property type="molecule type" value="Genomic_DNA"/>
</dbReference>
<dbReference type="Proteomes" id="UP000307169">
    <property type="component" value="Unassembled WGS sequence"/>
</dbReference>
<evidence type="ECO:0000313" key="7">
    <source>
        <dbReference type="EMBL" id="TIB81744.1"/>
    </source>
</evidence>
<dbReference type="Proteomes" id="UP000305647">
    <property type="component" value="Unassembled WGS sequence"/>
</dbReference>
<organism evidence="9 11">
    <name type="scientific">Wallemia mellicola</name>
    <dbReference type="NCBI Taxonomy" id="1708541"/>
    <lineage>
        <taxon>Eukaryota</taxon>
        <taxon>Fungi</taxon>
        <taxon>Dikarya</taxon>
        <taxon>Basidiomycota</taxon>
        <taxon>Wallemiomycotina</taxon>
        <taxon>Wallemiomycetes</taxon>
        <taxon>Wallemiales</taxon>
        <taxon>Wallemiaceae</taxon>
        <taxon>Wallemia</taxon>
    </lineage>
</organism>
<accession>A0A4T0R518</accession>
<dbReference type="GO" id="GO:0016020">
    <property type="term" value="C:membrane"/>
    <property type="evidence" value="ECO:0007669"/>
    <property type="project" value="UniProtKB-SubCell"/>
</dbReference>
<reference evidence="11 12" key="1">
    <citation type="submission" date="2019-03" db="EMBL/GenBank/DDBJ databases">
        <title>Sequencing 25 genomes of Wallemia mellicola.</title>
        <authorList>
            <person name="Gostincar C."/>
        </authorList>
    </citation>
    <scope>NUCLEOTIDE SEQUENCE [LARGE SCALE GENOMIC DNA]</scope>
    <source>
        <strain evidence="8 12">EXF-1262</strain>
        <strain evidence="7 13">EXF-6152</strain>
        <strain evidence="10 14">EXF-757</strain>
        <strain evidence="9 11">EXF-8738</strain>
    </source>
</reference>
<dbReference type="EMBL" id="SPRC01000005">
    <property type="protein sequence ID" value="TIB81744.1"/>
    <property type="molecule type" value="Genomic_DNA"/>
</dbReference>
<gene>
    <name evidence="10" type="ORF">E3Q01_03610</name>
    <name evidence="9" type="ORF">E3Q10_00880</name>
    <name evidence="8" type="ORF">E3Q17_03302</name>
    <name evidence="7" type="ORF">E3Q22_00697</name>
</gene>
<feature type="transmembrane region" description="Helical" evidence="5">
    <location>
        <begin position="248"/>
        <end position="268"/>
    </location>
</feature>
<evidence type="ECO:0000256" key="5">
    <source>
        <dbReference type="SAM" id="Phobius"/>
    </source>
</evidence>
<evidence type="ECO:0000256" key="2">
    <source>
        <dbReference type="ARBA" id="ARBA00022692"/>
    </source>
</evidence>
<keyword evidence="3 5" id="KW-1133">Transmembrane helix</keyword>
<sequence>MNLAVVILLVVACAALQSFGLTVQRKSHIENYSSQWIVGFTIYLVFNILGTIIQLASLPLIVLAPLGAISLIPNIVFARLLLKDKRRELVQGIILICIGATLIAYHSDLSPDHLSYHQLMKLFSKTNNEVYLALQVIVIGATISIGHLWEHKRDTSVAEASPFIESAKSHKRNGPAVLFASSSGILSGFCLLLAKGGIDVLSKTIIKNGKWKVLLHWQIWLLIAVLVVSAVLQLWYLNRALKLADPSLICPLAFCFYNVSSILNGLVFFKQYTHTSKTDLLTITAGTTVLLTGVWIISLNESLKENTGVESTDNSDTITEQHSPPISPTIQQGFSIGISANSPNFTTQHQSRQNSLLGTITSLFKNK</sequence>
<feature type="transmembrane region" description="Helical" evidence="5">
    <location>
        <begin position="214"/>
        <end position="236"/>
    </location>
</feature>
<evidence type="ECO:0000256" key="4">
    <source>
        <dbReference type="ARBA" id="ARBA00023136"/>
    </source>
</evidence>
<evidence type="ECO:0000256" key="6">
    <source>
        <dbReference type="SAM" id="SignalP"/>
    </source>
</evidence>
<proteinExistence type="predicted"/>
<dbReference type="GO" id="GO:0015095">
    <property type="term" value="F:magnesium ion transmembrane transporter activity"/>
    <property type="evidence" value="ECO:0007669"/>
    <property type="project" value="InterPro"/>
</dbReference>
<dbReference type="PANTHER" id="PTHR12570">
    <property type="match status" value="1"/>
</dbReference>
<comment type="subcellular location">
    <subcellularLocation>
        <location evidence="1">Membrane</location>
        <topology evidence="1">Multi-pass membrane protein</topology>
    </subcellularLocation>
</comment>
<evidence type="ECO:0008006" key="15">
    <source>
        <dbReference type="Google" id="ProtNLM"/>
    </source>
</evidence>
<comment type="caution">
    <text evidence="9">The sequence shown here is derived from an EMBL/GenBank/DDBJ whole genome shotgun (WGS) entry which is preliminary data.</text>
</comment>
<evidence type="ECO:0000313" key="12">
    <source>
        <dbReference type="Proteomes" id="UP000307169"/>
    </source>
</evidence>
<feature type="transmembrane region" description="Helical" evidence="5">
    <location>
        <begin position="176"/>
        <end position="194"/>
    </location>
</feature>
<keyword evidence="6" id="KW-0732">Signal</keyword>
<keyword evidence="4 5" id="KW-0472">Membrane</keyword>
<evidence type="ECO:0000313" key="14">
    <source>
        <dbReference type="Proteomes" id="UP000310708"/>
    </source>
</evidence>
<evidence type="ECO:0000256" key="3">
    <source>
        <dbReference type="ARBA" id="ARBA00022989"/>
    </source>
</evidence>
<dbReference type="Pfam" id="PF05653">
    <property type="entry name" value="Mg_trans_NIPA"/>
    <property type="match status" value="2"/>
</dbReference>
<evidence type="ECO:0000313" key="10">
    <source>
        <dbReference type="EMBL" id="TIC63029.1"/>
    </source>
</evidence>
<dbReference type="OMA" id="NRGVQLC"/>
<dbReference type="Proteomes" id="UP000310708">
    <property type="component" value="Unassembled WGS sequence"/>
</dbReference>
<feature type="transmembrane region" description="Helical" evidence="5">
    <location>
        <begin position="280"/>
        <end position="299"/>
    </location>
</feature>
<dbReference type="InterPro" id="IPR008521">
    <property type="entry name" value="Mg_trans_NIPA"/>
</dbReference>
<evidence type="ECO:0000313" key="8">
    <source>
        <dbReference type="EMBL" id="TIB97647.1"/>
    </source>
</evidence>
<feature type="transmembrane region" description="Helical" evidence="5">
    <location>
        <begin position="130"/>
        <end position="149"/>
    </location>
</feature>
<dbReference type="EMBL" id="SPRX01000056">
    <property type="protein sequence ID" value="TIC63029.1"/>
    <property type="molecule type" value="Genomic_DNA"/>
</dbReference>
<feature type="chain" id="PRO_5044609258" description="DUF803-domain-containing protein" evidence="6">
    <location>
        <begin position="21"/>
        <end position="367"/>
    </location>
</feature>
<evidence type="ECO:0000313" key="11">
    <source>
        <dbReference type="Proteomes" id="UP000305647"/>
    </source>
</evidence>
<keyword evidence="2 5" id="KW-0812">Transmembrane</keyword>
<feature type="transmembrane region" description="Helical" evidence="5">
    <location>
        <begin position="89"/>
        <end position="107"/>
    </location>
</feature>
<protein>
    <recommendedName>
        <fullName evidence="15">DUF803-domain-containing protein</fullName>
    </recommendedName>
</protein>
<feature type="signal peptide" evidence="6">
    <location>
        <begin position="1"/>
        <end position="20"/>
    </location>
</feature>
<dbReference type="Proteomes" id="UP000310685">
    <property type="component" value="Unassembled WGS sequence"/>
</dbReference>
<name>A0A4T0R518_9BASI</name>